<dbReference type="InterPro" id="IPR001919">
    <property type="entry name" value="CBD2"/>
</dbReference>
<dbReference type="SUPFAM" id="SSF49384">
    <property type="entry name" value="Carbohydrate-binding domain"/>
    <property type="match status" value="1"/>
</dbReference>
<dbReference type="SMART" id="SM00637">
    <property type="entry name" value="CBD_II"/>
    <property type="match status" value="1"/>
</dbReference>
<accession>A0ABS5Z449</accession>
<keyword evidence="4" id="KW-1185">Reference proteome</keyword>
<feature type="region of interest" description="Disordered" evidence="1">
    <location>
        <begin position="42"/>
        <end position="111"/>
    </location>
</feature>
<name>A0ABS5Z449_9ACTN</name>
<dbReference type="RefSeq" id="WP_215795690.1">
    <property type="nucleotide sequence ID" value="NZ_JAHKKG010000020.1"/>
</dbReference>
<sequence>MAKHSVRDFGTARFVLSFAVAILVFLTVWVAVRAVGPAEASRPPVLAMPSVTPTPSKTVSRTPSATPSALESSTSPSPSLSRSPSPSPSPSSPSPRRETRKPAPTRSNVEATLQVGASWEAGYVAAGRVVNRGDKPVEWRVTVSHSRVRDLQLRGTWNATGTQDGDTLVFTGGPLAPGDTAQFGYQTSSSGRGRAHPDGCNALGGSCRVR</sequence>
<evidence type="ECO:0000259" key="2">
    <source>
        <dbReference type="PROSITE" id="PS51173"/>
    </source>
</evidence>
<protein>
    <submittedName>
        <fullName evidence="3">Cellulose-binding domain-containing protein</fullName>
    </submittedName>
</protein>
<comment type="caution">
    <text evidence="3">The sequence shown here is derived from an EMBL/GenBank/DDBJ whole genome shotgun (WGS) entry which is preliminary data.</text>
</comment>
<dbReference type="InterPro" id="IPR008965">
    <property type="entry name" value="CBM2/CBM3_carb-bd_dom_sf"/>
</dbReference>
<dbReference type="EMBL" id="JAHKKG010000020">
    <property type="protein sequence ID" value="MBU2670460.1"/>
    <property type="molecule type" value="Genomic_DNA"/>
</dbReference>
<proteinExistence type="predicted"/>
<reference evidence="3 4" key="1">
    <citation type="submission" date="2021-06" db="EMBL/GenBank/DDBJ databases">
        <title>Actinoplanes lichenicola sp. nov., and Actinoplanes ovalisporus sp. nov., isolated from lichen in Thailand.</title>
        <authorList>
            <person name="Saeng-In P."/>
            <person name="Kanchanasin P."/>
            <person name="Yuki M."/>
            <person name="Kudo T."/>
            <person name="Ohkuma M."/>
            <person name="Phongsopitanun W."/>
            <person name="Tanasupawat S."/>
        </authorList>
    </citation>
    <scope>NUCLEOTIDE SEQUENCE [LARGE SCALE GENOMIC DNA]</scope>
    <source>
        <strain evidence="3 4">NBRC 110975</strain>
    </source>
</reference>
<feature type="domain" description="CBM2" evidence="2">
    <location>
        <begin position="102"/>
        <end position="210"/>
    </location>
</feature>
<gene>
    <name evidence="3" type="ORF">KOI35_43855</name>
</gene>
<evidence type="ECO:0000256" key="1">
    <source>
        <dbReference type="SAM" id="MobiDB-lite"/>
    </source>
</evidence>
<dbReference type="PROSITE" id="PS51173">
    <property type="entry name" value="CBM2"/>
    <property type="match status" value="1"/>
</dbReference>
<feature type="compositionally biased region" description="Polar residues" evidence="1">
    <location>
        <begin position="51"/>
        <end position="61"/>
    </location>
</feature>
<dbReference type="Pfam" id="PF00553">
    <property type="entry name" value="CBM_2"/>
    <property type="match status" value="1"/>
</dbReference>
<feature type="compositionally biased region" description="Low complexity" evidence="1">
    <location>
        <begin position="62"/>
        <end position="84"/>
    </location>
</feature>
<dbReference type="Gene3D" id="2.60.40.290">
    <property type="match status" value="1"/>
</dbReference>
<evidence type="ECO:0000313" key="4">
    <source>
        <dbReference type="Proteomes" id="UP001519654"/>
    </source>
</evidence>
<organism evidence="3 4">
    <name type="scientific">Paractinoplanes bogorensis</name>
    <dbReference type="NCBI Taxonomy" id="1610840"/>
    <lineage>
        <taxon>Bacteria</taxon>
        <taxon>Bacillati</taxon>
        <taxon>Actinomycetota</taxon>
        <taxon>Actinomycetes</taxon>
        <taxon>Micromonosporales</taxon>
        <taxon>Micromonosporaceae</taxon>
        <taxon>Paractinoplanes</taxon>
    </lineage>
</organism>
<dbReference type="Proteomes" id="UP001519654">
    <property type="component" value="Unassembled WGS sequence"/>
</dbReference>
<dbReference type="InterPro" id="IPR012291">
    <property type="entry name" value="CBM2_carb-bd_dom_sf"/>
</dbReference>
<evidence type="ECO:0000313" key="3">
    <source>
        <dbReference type="EMBL" id="MBU2670460.1"/>
    </source>
</evidence>